<evidence type="ECO:0000256" key="1">
    <source>
        <dbReference type="SAM" id="MobiDB-lite"/>
    </source>
</evidence>
<dbReference type="HOGENOM" id="CLU_1842584_0_0_9"/>
<sequence length="152" mass="18257">MTDKENNTKEKDNEKQQEKDKEKARKEKELKVVMPEAEWSTMPQKEFAQQPDYLIVFADFYIAQFNQRDLEIMNLYDTNSNMVDINHYLLNNIHFTRKELVKHVLQYHAQNFQNIIDEIAAKDGVEAEKMTSYKDWDNWYEDRRNKISASLS</sequence>
<gene>
    <name evidence="2" type="ORF">JF74_16320</name>
</gene>
<comment type="caution">
    <text evidence="2">The sequence shown here is derived from an EMBL/GenBank/DDBJ whole genome shotgun (WGS) entry which is preliminary data.</text>
</comment>
<dbReference type="STRING" id="1218507.JF74_16320"/>
<dbReference type="OrthoDB" id="2299173at2"/>
<dbReference type="Proteomes" id="UP000033531">
    <property type="component" value="Unassembled WGS sequence"/>
</dbReference>
<proteinExistence type="predicted"/>
<dbReference type="PATRIC" id="fig|1218507.3.peg.1826"/>
<organism evidence="2 3">
    <name type="scientific">Lactobacillus melliventris</name>
    <dbReference type="NCBI Taxonomy" id="1218507"/>
    <lineage>
        <taxon>Bacteria</taxon>
        <taxon>Bacillati</taxon>
        <taxon>Bacillota</taxon>
        <taxon>Bacilli</taxon>
        <taxon>Lactobacillales</taxon>
        <taxon>Lactobacillaceae</taxon>
        <taxon>Lactobacillus</taxon>
    </lineage>
</organism>
<feature type="region of interest" description="Disordered" evidence="1">
    <location>
        <begin position="1"/>
        <end position="30"/>
    </location>
</feature>
<reference evidence="2 3" key="1">
    <citation type="submission" date="2015-01" db="EMBL/GenBank/DDBJ databases">
        <title>Comparative genomics of the lactic acid bacteria isolated from the honey bee gut.</title>
        <authorList>
            <person name="Ellegaard K.M."/>
            <person name="Tamarit D."/>
            <person name="Javelind E."/>
            <person name="Olofsson T."/>
            <person name="Andersson S.G."/>
            <person name="Vasquez A."/>
        </authorList>
    </citation>
    <scope>NUCLEOTIDE SEQUENCE [LARGE SCALE GENOMIC DNA]</scope>
    <source>
        <strain evidence="2 3">Hma8</strain>
    </source>
</reference>
<dbReference type="RefSeq" id="WP_046325555.1">
    <property type="nucleotide sequence ID" value="NZ_JBHTMT010000004.1"/>
</dbReference>
<evidence type="ECO:0000313" key="3">
    <source>
        <dbReference type="Proteomes" id="UP000033531"/>
    </source>
</evidence>
<accession>A0A0F4LAA0</accession>
<name>A0A0F4LAA0_9LACO</name>
<dbReference type="AlphaFoldDB" id="A0A0F4LAA0"/>
<protein>
    <submittedName>
        <fullName evidence="2">Uncharacterized protein</fullName>
    </submittedName>
</protein>
<evidence type="ECO:0000313" key="2">
    <source>
        <dbReference type="EMBL" id="KJY55782.1"/>
    </source>
</evidence>
<dbReference type="EMBL" id="JXLI01000013">
    <property type="protein sequence ID" value="KJY55782.1"/>
    <property type="molecule type" value="Genomic_DNA"/>
</dbReference>